<feature type="region of interest" description="Disordered" evidence="1">
    <location>
        <begin position="63"/>
        <end position="157"/>
    </location>
</feature>
<feature type="region of interest" description="Disordered" evidence="1">
    <location>
        <begin position="397"/>
        <end position="587"/>
    </location>
</feature>
<evidence type="ECO:0000313" key="2">
    <source>
        <dbReference type="EMBL" id="KAG9235119.1"/>
    </source>
</evidence>
<feature type="compositionally biased region" description="Polar residues" evidence="1">
    <location>
        <begin position="148"/>
        <end position="157"/>
    </location>
</feature>
<feature type="compositionally biased region" description="Polar residues" evidence="1">
    <location>
        <begin position="445"/>
        <end position="471"/>
    </location>
</feature>
<feature type="compositionally biased region" description="Polar residues" evidence="1">
    <location>
        <begin position="366"/>
        <end position="385"/>
    </location>
</feature>
<name>A0A9P7YJY1_9HELO</name>
<dbReference type="EMBL" id="MU251441">
    <property type="protein sequence ID" value="KAG9235119.1"/>
    <property type="molecule type" value="Genomic_DNA"/>
</dbReference>
<feature type="compositionally biased region" description="Gly residues" evidence="1">
    <location>
        <begin position="310"/>
        <end position="319"/>
    </location>
</feature>
<evidence type="ECO:0000313" key="3">
    <source>
        <dbReference type="Proteomes" id="UP000824998"/>
    </source>
</evidence>
<feature type="compositionally biased region" description="Low complexity" evidence="1">
    <location>
        <begin position="423"/>
        <end position="444"/>
    </location>
</feature>
<feature type="compositionally biased region" description="Basic and acidic residues" evidence="1">
    <location>
        <begin position="515"/>
        <end position="524"/>
    </location>
</feature>
<comment type="caution">
    <text evidence="2">The sequence shown here is derived from an EMBL/GenBank/DDBJ whole genome shotgun (WGS) entry which is preliminary data.</text>
</comment>
<protein>
    <submittedName>
        <fullName evidence="2">Lish domain-containing protein</fullName>
    </submittedName>
</protein>
<feature type="compositionally biased region" description="Low complexity" evidence="1">
    <location>
        <begin position="480"/>
        <end position="500"/>
    </location>
</feature>
<accession>A0A9P7YJY1</accession>
<evidence type="ECO:0000256" key="1">
    <source>
        <dbReference type="SAM" id="MobiDB-lite"/>
    </source>
</evidence>
<organism evidence="2 3">
    <name type="scientific">Amylocarpus encephaloides</name>
    <dbReference type="NCBI Taxonomy" id="45428"/>
    <lineage>
        <taxon>Eukaryota</taxon>
        <taxon>Fungi</taxon>
        <taxon>Dikarya</taxon>
        <taxon>Ascomycota</taxon>
        <taxon>Pezizomycotina</taxon>
        <taxon>Leotiomycetes</taxon>
        <taxon>Helotiales</taxon>
        <taxon>Helotiales incertae sedis</taxon>
        <taxon>Amylocarpus</taxon>
    </lineage>
</organism>
<dbReference type="AlphaFoldDB" id="A0A9P7YJY1"/>
<feature type="compositionally biased region" description="Low complexity" evidence="1">
    <location>
        <begin position="84"/>
        <end position="98"/>
    </location>
</feature>
<keyword evidence="3" id="KW-1185">Reference proteome</keyword>
<reference evidence="2" key="1">
    <citation type="journal article" date="2021" name="IMA Fungus">
        <title>Genomic characterization of three marine fungi, including Emericellopsis atlantica sp. nov. with signatures of a generalist lifestyle and marine biomass degradation.</title>
        <authorList>
            <person name="Hagestad O.C."/>
            <person name="Hou L."/>
            <person name="Andersen J.H."/>
            <person name="Hansen E.H."/>
            <person name="Altermark B."/>
            <person name="Li C."/>
            <person name="Kuhnert E."/>
            <person name="Cox R.J."/>
            <person name="Crous P.W."/>
            <person name="Spatafora J.W."/>
            <person name="Lail K."/>
            <person name="Amirebrahimi M."/>
            <person name="Lipzen A."/>
            <person name="Pangilinan J."/>
            <person name="Andreopoulos W."/>
            <person name="Hayes R.D."/>
            <person name="Ng V."/>
            <person name="Grigoriev I.V."/>
            <person name="Jackson S.A."/>
            <person name="Sutton T.D.S."/>
            <person name="Dobson A.D.W."/>
            <person name="Rama T."/>
        </authorList>
    </citation>
    <scope>NUCLEOTIDE SEQUENCE</scope>
    <source>
        <strain evidence="2">TRa018bII</strain>
    </source>
</reference>
<proteinExistence type="predicted"/>
<dbReference type="OrthoDB" id="5600002at2759"/>
<gene>
    <name evidence="2" type="ORF">BJ875DRAFT_374946</name>
</gene>
<sequence length="641" mass="67838">MFNAQRGKGDGRAVLSYVSHTQSQSRQRQEQQSQMLRGLRSDVLPQQQYQIMMRNQANGLGAQHQNELQKKAMHNRQGQNGTPQQQAMLQQQKQNQMQRDPSDGNGQQRPLSPGGSAENAPSPSKRARLDGPAFSQGQMPNGRGQAQGMPQQVGDTGPTINAIQVARHHLQLTDGIEPNNLTAQQFQVPGGANAAQARSLAGYQQGLAQQQAGQMPVKTMPNQGGPPNQGSPMMNQGPDGGNNIANYYNPTDMGAGAMRGAPGGQGAGNGNHALQDYQMQLMLLEQQNKKRLMMARQEQDSMTIPRTDGSGPGVPGMGPNGQPFQGASPQGARHSPNPADGLNKRTPHMTAGNMPSPLPDGANRGSPGNMNFNMPGQGMDPNNMNAKFYTQLSNMDPNLVAGMPNGMRQPSSHPGAGFNSLAQQHQLQMQQQRQQAQQQQVNGQNWSGPNGQMASQPGQGAPQQTMSTPRQGQMPPPSAPAAGAAANGRTQPSSPQGAAAPPTPQQGNKANPTKKKNDAKDGKATKRATKGKATAANLTAGTPSADAPTDGPTPTPQTPITPVHPKSFNGGPNGAVPPTNGQNQAPPAAVGVVAPQQPDASAMGNFAITDVSGMESNVYSWLTLIVWQLRHKCRIRRPLHW</sequence>
<feature type="region of interest" description="Disordered" evidence="1">
    <location>
        <begin position="301"/>
        <end position="385"/>
    </location>
</feature>
<feature type="compositionally biased region" description="Low complexity" evidence="1">
    <location>
        <begin position="531"/>
        <end position="550"/>
    </location>
</feature>
<dbReference type="Proteomes" id="UP000824998">
    <property type="component" value="Unassembled WGS sequence"/>
</dbReference>